<accession>A0A937AFN4</accession>
<dbReference type="PANTHER" id="PTHR33802">
    <property type="entry name" value="SI:CH211-161H7.5-RELATED"/>
    <property type="match status" value="1"/>
</dbReference>
<feature type="transmembrane region" description="Helical" evidence="1">
    <location>
        <begin position="7"/>
        <end position="28"/>
    </location>
</feature>
<name>A0A937AFN4_9BACT</name>
<keyword evidence="1" id="KW-1133">Transmembrane helix</keyword>
<evidence type="ECO:0000313" key="2">
    <source>
        <dbReference type="EMBL" id="MBL0764724.1"/>
    </source>
</evidence>
<dbReference type="Proteomes" id="UP000642920">
    <property type="component" value="Unassembled WGS sequence"/>
</dbReference>
<comment type="caution">
    <text evidence="2">The sequence shown here is derived from an EMBL/GenBank/DDBJ whole genome shotgun (WGS) entry which is preliminary data.</text>
</comment>
<proteinExistence type="predicted"/>
<keyword evidence="1" id="KW-0472">Membrane</keyword>
<feature type="transmembrane region" description="Helical" evidence="1">
    <location>
        <begin position="48"/>
        <end position="69"/>
    </location>
</feature>
<dbReference type="EMBL" id="JAERQG010000001">
    <property type="protein sequence ID" value="MBL0764724.1"/>
    <property type="molecule type" value="Genomic_DNA"/>
</dbReference>
<feature type="transmembrane region" description="Helical" evidence="1">
    <location>
        <begin position="204"/>
        <end position="220"/>
    </location>
</feature>
<feature type="transmembrane region" description="Helical" evidence="1">
    <location>
        <begin position="138"/>
        <end position="159"/>
    </location>
</feature>
<evidence type="ECO:0000313" key="3">
    <source>
        <dbReference type="Proteomes" id="UP000642920"/>
    </source>
</evidence>
<feature type="transmembrane region" description="Helical" evidence="1">
    <location>
        <begin position="81"/>
        <end position="101"/>
    </location>
</feature>
<evidence type="ECO:0000256" key="1">
    <source>
        <dbReference type="SAM" id="Phobius"/>
    </source>
</evidence>
<organism evidence="2 3">
    <name type="scientific">Marivirga atlantica</name>
    <dbReference type="NCBI Taxonomy" id="1548457"/>
    <lineage>
        <taxon>Bacteria</taxon>
        <taxon>Pseudomonadati</taxon>
        <taxon>Bacteroidota</taxon>
        <taxon>Cytophagia</taxon>
        <taxon>Cytophagales</taxon>
        <taxon>Marivirgaceae</taxon>
        <taxon>Marivirga</taxon>
    </lineage>
</organism>
<sequence>MKKFWSIFNLASVIGIIYWNYLAATGFINNQKMGQLSDEINSLFTPAGYAFSIWSLIYLALLVNAVWYVIKAFKNEEGKILEQLGPWLSFANVASGFWLWFWLNEQFALSVVFMLLILLSLLIAIVKLNMERLDAPATIIGFVWWPVCLYSGWITVATVTNISAYLKVNDFNWLFSEPHWAIILIGISTAIYLYMLWSRYMREFAAVGMWAFIAIAVRHWGEIQSIANAAILATVVLAFFSALQGFKYRKSNPFFKMVFGG</sequence>
<feature type="transmembrane region" description="Helical" evidence="1">
    <location>
        <begin position="179"/>
        <end position="197"/>
    </location>
</feature>
<dbReference type="AlphaFoldDB" id="A0A937AFN4"/>
<dbReference type="InterPro" id="IPR038330">
    <property type="entry name" value="TspO/MBR-related_sf"/>
</dbReference>
<keyword evidence="3" id="KW-1185">Reference proteome</keyword>
<protein>
    <submittedName>
        <fullName evidence="2">Tryptophan-rich sensory protein</fullName>
    </submittedName>
</protein>
<reference evidence="2" key="1">
    <citation type="submission" date="2021-01" db="EMBL/GenBank/DDBJ databases">
        <title>Marivirga sp. nov., isolated from intertidal surface sediments.</title>
        <authorList>
            <person name="Zhang M."/>
        </authorList>
    </citation>
    <scope>NUCLEOTIDE SEQUENCE</scope>
    <source>
        <strain evidence="2">SM1354</strain>
    </source>
</reference>
<dbReference type="RefSeq" id="WP_201918563.1">
    <property type="nucleotide sequence ID" value="NZ_JAERQG010000001.1"/>
</dbReference>
<dbReference type="Gene3D" id="1.20.1260.100">
    <property type="entry name" value="TspO/MBR protein"/>
    <property type="match status" value="1"/>
</dbReference>
<dbReference type="PANTHER" id="PTHR33802:SF1">
    <property type="entry name" value="XK-RELATED PROTEIN"/>
    <property type="match status" value="1"/>
</dbReference>
<feature type="transmembrane region" description="Helical" evidence="1">
    <location>
        <begin position="107"/>
        <end position="126"/>
    </location>
</feature>
<keyword evidence="1" id="KW-0812">Transmembrane</keyword>
<gene>
    <name evidence="2" type="ORF">JKP34_05645</name>
</gene>
<feature type="transmembrane region" description="Helical" evidence="1">
    <location>
        <begin position="226"/>
        <end position="246"/>
    </location>
</feature>